<dbReference type="Proteomes" id="UP000539111">
    <property type="component" value="Unassembled WGS sequence"/>
</dbReference>
<dbReference type="PANTHER" id="PTHR36151:SF3">
    <property type="entry name" value="ER-BOUND OXYGENASE MPAB_MPAB'_RUBBER OXYGENASE CATALYTIC DOMAIN-CONTAINING PROTEIN"/>
    <property type="match status" value="1"/>
</dbReference>
<evidence type="ECO:0000313" key="3">
    <source>
        <dbReference type="Proteomes" id="UP000539111"/>
    </source>
</evidence>
<reference evidence="2 3" key="1">
    <citation type="submission" date="2020-07" db="EMBL/GenBank/DDBJ databases">
        <title>Sequencing the genomes of 1000 actinobacteria strains.</title>
        <authorList>
            <person name="Klenk H.-P."/>
        </authorList>
    </citation>
    <scope>NUCLEOTIDE SEQUENCE [LARGE SCALE GENOMIC DNA]</scope>
    <source>
        <strain evidence="2 3">DSM 26341</strain>
    </source>
</reference>
<name>A0A7Z0ABX9_9MICO</name>
<accession>A0A7Z0ABX9</accession>
<proteinExistence type="predicted"/>
<feature type="domain" description="ER-bound oxygenase mpaB/mpaB'/Rubber oxygenase catalytic" evidence="1">
    <location>
        <begin position="33"/>
        <end position="245"/>
    </location>
</feature>
<dbReference type="RefSeq" id="WP_237249115.1">
    <property type="nucleotide sequence ID" value="NZ_JACBZP010000001.1"/>
</dbReference>
<keyword evidence="3" id="KW-1185">Reference proteome</keyword>
<organism evidence="2 3">
    <name type="scientific">Spelaeicoccus albus</name>
    <dbReference type="NCBI Taxonomy" id="1280376"/>
    <lineage>
        <taxon>Bacteria</taxon>
        <taxon>Bacillati</taxon>
        <taxon>Actinomycetota</taxon>
        <taxon>Actinomycetes</taxon>
        <taxon>Micrococcales</taxon>
        <taxon>Brevibacteriaceae</taxon>
        <taxon>Spelaeicoccus</taxon>
    </lineage>
</organism>
<protein>
    <submittedName>
        <fullName evidence="2">Uncharacterized protein (DUF2236 family)</fullName>
    </submittedName>
</protein>
<dbReference type="Pfam" id="PF09995">
    <property type="entry name" value="MPAB_Lcp_cat"/>
    <property type="match status" value="1"/>
</dbReference>
<dbReference type="AlphaFoldDB" id="A0A7Z0ABX9"/>
<gene>
    <name evidence="2" type="ORF">BJY26_001687</name>
</gene>
<sequence length="290" mass="31608">MTFAGQVEEVPEWERRLADGRDEGYFAPDSAVWAVHGGMASIVAGVRSLLMQALHPGAMAGVYDWSDYRSDPLARLAGTIRWIFTVTYGDTAAANEATEFVRRIHDRVHGRYVDAHGVSRPYSANDQELLEWVHLAFTDSFLAAHRRWGGEIPGGENAYVRQWAISAELMGVAGPPRSMRELRADMDAVYDAGDLCADDRVAEVVHFLKHPPLAKALRPGYQAVFAGAAASIEPKYRRMLGLSVPLEPVATCAAGSALKAVGRALGPQGPSELAARERLTRLAIKRQNAS</sequence>
<evidence type="ECO:0000313" key="2">
    <source>
        <dbReference type="EMBL" id="NYI67381.1"/>
    </source>
</evidence>
<dbReference type="EMBL" id="JACBZP010000001">
    <property type="protein sequence ID" value="NYI67381.1"/>
    <property type="molecule type" value="Genomic_DNA"/>
</dbReference>
<dbReference type="PANTHER" id="PTHR36151">
    <property type="entry name" value="BLR2777 PROTEIN"/>
    <property type="match status" value="1"/>
</dbReference>
<dbReference type="InterPro" id="IPR018713">
    <property type="entry name" value="MPAB/Lcp_cat_dom"/>
</dbReference>
<comment type="caution">
    <text evidence="2">The sequence shown here is derived from an EMBL/GenBank/DDBJ whole genome shotgun (WGS) entry which is preliminary data.</text>
</comment>
<dbReference type="GO" id="GO:0016491">
    <property type="term" value="F:oxidoreductase activity"/>
    <property type="evidence" value="ECO:0007669"/>
    <property type="project" value="InterPro"/>
</dbReference>
<evidence type="ECO:0000259" key="1">
    <source>
        <dbReference type="Pfam" id="PF09995"/>
    </source>
</evidence>